<evidence type="ECO:0000313" key="6">
    <source>
        <dbReference type="Proteomes" id="UP000076842"/>
    </source>
</evidence>
<dbReference type="AlphaFoldDB" id="A0A165JLV8"/>
<dbReference type="OrthoDB" id="10250441at2759"/>
<evidence type="ECO:0000256" key="1">
    <source>
        <dbReference type="ARBA" id="ARBA00008045"/>
    </source>
</evidence>
<evidence type="ECO:0000256" key="2">
    <source>
        <dbReference type="ARBA" id="ARBA00023186"/>
    </source>
</evidence>
<dbReference type="SUPFAM" id="SSF46579">
    <property type="entry name" value="Prefoldin"/>
    <property type="match status" value="1"/>
</dbReference>
<organism evidence="5 6">
    <name type="scientific">Calocera cornea HHB12733</name>
    <dbReference type="NCBI Taxonomy" id="1353952"/>
    <lineage>
        <taxon>Eukaryota</taxon>
        <taxon>Fungi</taxon>
        <taxon>Dikarya</taxon>
        <taxon>Basidiomycota</taxon>
        <taxon>Agaricomycotina</taxon>
        <taxon>Dacrymycetes</taxon>
        <taxon>Dacrymycetales</taxon>
        <taxon>Dacrymycetaceae</taxon>
        <taxon>Calocera</taxon>
    </lineage>
</organism>
<dbReference type="CDD" id="cd23165">
    <property type="entry name" value="Prefoldin_4"/>
    <property type="match status" value="1"/>
</dbReference>
<dbReference type="FunCoup" id="A0A165JLV8">
    <property type="interactions" value="364"/>
</dbReference>
<dbReference type="GO" id="GO:0051082">
    <property type="term" value="F:unfolded protein binding"/>
    <property type="evidence" value="ECO:0007669"/>
    <property type="project" value="InterPro"/>
</dbReference>
<proteinExistence type="inferred from homology"/>
<gene>
    <name evidence="5" type="ORF">CALCODRAFT_463440</name>
</gene>
<dbReference type="PANTHER" id="PTHR21100">
    <property type="entry name" value="PREFOLDIN SUBUNIT 4"/>
    <property type="match status" value="1"/>
</dbReference>
<dbReference type="STRING" id="1353952.A0A165JLV8"/>
<dbReference type="GO" id="GO:0016272">
    <property type="term" value="C:prefoldin complex"/>
    <property type="evidence" value="ECO:0007669"/>
    <property type="project" value="UniProtKB-UniRule"/>
</dbReference>
<dbReference type="GO" id="GO:0005737">
    <property type="term" value="C:cytoplasm"/>
    <property type="evidence" value="ECO:0007669"/>
    <property type="project" value="TreeGrafter"/>
</dbReference>
<name>A0A165JLV8_9BASI</name>
<dbReference type="InterPro" id="IPR009053">
    <property type="entry name" value="Prefoldin"/>
</dbReference>
<accession>A0A165JLV8</accession>
<dbReference type="GO" id="GO:0006457">
    <property type="term" value="P:protein folding"/>
    <property type="evidence" value="ECO:0007669"/>
    <property type="project" value="UniProtKB-UniRule"/>
</dbReference>
<protein>
    <recommendedName>
        <fullName evidence="4">Prefoldin subunit 4</fullName>
    </recommendedName>
</protein>
<evidence type="ECO:0000256" key="3">
    <source>
        <dbReference type="ARBA" id="ARBA00024667"/>
    </source>
</evidence>
<evidence type="ECO:0000256" key="4">
    <source>
        <dbReference type="PIRNR" id="PIRNR016477"/>
    </source>
</evidence>
<comment type="subunit">
    <text evidence="4">Heterohexamer of two PFD-alpha type and four PFD-beta type subunits.</text>
</comment>
<reference evidence="5 6" key="1">
    <citation type="journal article" date="2016" name="Mol. Biol. Evol.">
        <title>Comparative Genomics of Early-Diverging Mushroom-Forming Fungi Provides Insights into the Origins of Lignocellulose Decay Capabilities.</title>
        <authorList>
            <person name="Nagy L.G."/>
            <person name="Riley R."/>
            <person name="Tritt A."/>
            <person name="Adam C."/>
            <person name="Daum C."/>
            <person name="Floudas D."/>
            <person name="Sun H."/>
            <person name="Yadav J.S."/>
            <person name="Pangilinan J."/>
            <person name="Larsson K.H."/>
            <person name="Matsuura K."/>
            <person name="Barry K."/>
            <person name="Labutti K."/>
            <person name="Kuo R."/>
            <person name="Ohm R.A."/>
            <person name="Bhattacharya S.S."/>
            <person name="Shirouzu T."/>
            <person name="Yoshinaga Y."/>
            <person name="Martin F.M."/>
            <person name="Grigoriev I.V."/>
            <person name="Hibbett D.S."/>
        </authorList>
    </citation>
    <scope>NUCLEOTIDE SEQUENCE [LARGE SCALE GENOMIC DNA]</scope>
    <source>
        <strain evidence="5 6">HHB12733</strain>
    </source>
</reference>
<dbReference type="Proteomes" id="UP000076842">
    <property type="component" value="Unassembled WGS sequence"/>
</dbReference>
<dbReference type="FunFam" id="1.10.287.370:FF:000005">
    <property type="entry name" value="Prefoldin subunit 4"/>
    <property type="match status" value="1"/>
</dbReference>
<dbReference type="PANTHER" id="PTHR21100:SF9">
    <property type="entry name" value="PREFOLDIN SUBUNIT 4"/>
    <property type="match status" value="1"/>
</dbReference>
<sequence length="134" mass="15669">MRLLNQEDEADESTEVTWEDQQRINTFSKYNQRVQDTEDLLEKKKTEKEYLDDVAMELELADEDEPVLYKIGETIVHIKLSQAQRLLEKEQKSIDEEISSLQSRIDECENGMKELKVVLYAKFGNAINLETNPT</sequence>
<keyword evidence="6" id="KW-1185">Reference proteome</keyword>
<dbReference type="InterPro" id="IPR002777">
    <property type="entry name" value="PFD_beta-like"/>
</dbReference>
<dbReference type="EMBL" id="KV423919">
    <property type="protein sequence ID" value="KZT62012.1"/>
    <property type="molecule type" value="Genomic_DNA"/>
</dbReference>
<dbReference type="Pfam" id="PF01920">
    <property type="entry name" value="Prefoldin_2"/>
    <property type="match status" value="1"/>
</dbReference>
<keyword evidence="2 4" id="KW-0143">Chaperone</keyword>
<dbReference type="InParanoid" id="A0A165JLV8"/>
<dbReference type="InterPro" id="IPR016661">
    <property type="entry name" value="PFDN4"/>
</dbReference>
<dbReference type="Gene3D" id="1.10.287.370">
    <property type="match status" value="1"/>
</dbReference>
<evidence type="ECO:0000313" key="5">
    <source>
        <dbReference type="EMBL" id="KZT62012.1"/>
    </source>
</evidence>
<comment type="function">
    <text evidence="3 4">Binds specifically to cytosolic chaperonin (c-CPN) and transfers target proteins to it. Binds to nascent polypeptide chain and promotes folding in an environment in which there are many competing pathways for nonnative proteins.</text>
</comment>
<dbReference type="PIRSF" id="PIRSF016477">
    <property type="entry name" value="Prefoldin_subunit_4"/>
    <property type="match status" value="1"/>
</dbReference>
<comment type="similarity">
    <text evidence="1 4">Belongs to the prefoldin subunit beta family.</text>
</comment>